<feature type="domain" description="PDEase" evidence="3">
    <location>
        <begin position="1"/>
        <end position="55"/>
    </location>
</feature>
<dbReference type="Gene3D" id="1.10.1300.10">
    <property type="entry name" value="3'5'-cyclic nucleotide phosphodiesterase, catalytic domain"/>
    <property type="match status" value="1"/>
</dbReference>
<dbReference type="PANTHER" id="PTHR11347">
    <property type="entry name" value="CYCLIC NUCLEOTIDE PHOSPHODIESTERASE"/>
    <property type="match status" value="1"/>
</dbReference>
<evidence type="ECO:0000256" key="2">
    <source>
        <dbReference type="ARBA" id="ARBA00022801"/>
    </source>
</evidence>
<evidence type="ECO:0000313" key="4">
    <source>
        <dbReference type="EMBL" id="KAL0186929.1"/>
    </source>
</evidence>
<dbReference type="AlphaFoldDB" id="A0ABD0QLA6"/>
<keyword evidence="1" id="KW-0479">Metal-binding</keyword>
<dbReference type="GO" id="GO:0016787">
    <property type="term" value="F:hydrolase activity"/>
    <property type="evidence" value="ECO:0007669"/>
    <property type="project" value="UniProtKB-KW"/>
</dbReference>
<name>A0ABD0QLA6_CIRMR</name>
<sequence length="55" mass="6324">ERDLLKTFKIPLDTFITYLMTLEDHYHADVAYHNNIHAADVTQSTHVLLSTPALE</sequence>
<dbReference type="Proteomes" id="UP001529510">
    <property type="component" value="Unassembled WGS sequence"/>
</dbReference>
<evidence type="ECO:0000313" key="5">
    <source>
        <dbReference type="Proteomes" id="UP001529510"/>
    </source>
</evidence>
<dbReference type="GO" id="GO:0046872">
    <property type="term" value="F:metal ion binding"/>
    <property type="evidence" value="ECO:0007669"/>
    <property type="project" value="UniProtKB-KW"/>
</dbReference>
<evidence type="ECO:0000259" key="3">
    <source>
        <dbReference type="PROSITE" id="PS51845"/>
    </source>
</evidence>
<reference evidence="4 5" key="1">
    <citation type="submission" date="2024-05" db="EMBL/GenBank/DDBJ databases">
        <title>Genome sequencing and assembly of Indian major carp, Cirrhinus mrigala (Hamilton, 1822).</title>
        <authorList>
            <person name="Mohindra V."/>
            <person name="Chowdhury L.M."/>
            <person name="Lal K."/>
            <person name="Jena J.K."/>
        </authorList>
    </citation>
    <scope>NUCLEOTIDE SEQUENCE [LARGE SCALE GENOMIC DNA]</scope>
    <source>
        <strain evidence="4">CM1030</strain>
        <tissue evidence="4">Blood</tissue>
    </source>
</reference>
<proteinExistence type="predicted"/>
<dbReference type="SUPFAM" id="SSF109604">
    <property type="entry name" value="HD-domain/PDEase-like"/>
    <property type="match status" value="1"/>
</dbReference>
<organism evidence="4 5">
    <name type="scientific">Cirrhinus mrigala</name>
    <name type="common">Mrigala</name>
    <dbReference type="NCBI Taxonomy" id="683832"/>
    <lineage>
        <taxon>Eukaryota</taxon>
        <taxon>Metazoa</taxon>
        <taxon>Chordata</taxon>
        <taxon>Craniata</taxon>
        <taxon>Vertebrata</taxon>
        <taxon>Euteleostomi</taxon>
        <taxon>Actinopterygii</taxon>
        <taxon>Neopterygii</taxon>
        <taxon>Teleostei</taxon>
        <taxon>Ostariophysi</taxon>
        <taxon>Cypriniformes</taxon>
        <taxon>Cyprinidae</taxon>
        <taxon>Labeoninae</taxon>
        <taxon>Labeonini</taxon>
        <taxon>Cirrhinus</taxon>
    </lineage>
</organism>
<feature type="non-terminal residue" evidence="4">
    <location>
        <position position="1"/>
    </location>
</feature>
<comment type="caution">
    <text evidence="4">The sequence shown here is derived from an EMBL/GenBank/DDBJ whole genome shotgun (WGS) entry which is preliminary data.</text>
</comment>
<evidence type="ECO:0000256" key="1">
    <source>
        <dbReference type="ARBA" id="ARBA00022723"/>
    </source>
</evidence>
<accession>A0ABD0QLA6</accession>
<dbReference type="InterPro" id="IPR002073">
    <property type="entry name" value="PDEase_catalytic_dom"/>
</dbReference>
<dbReference type="PROSITE" id="PS51845">
    <property type="entry name" value="PDEASE_I_2"/>
    <property type="match status" value="1"/>
</dbReference>
<dbReference type="InterPro" id="IPR036971">
    <property type="entry name" value="PDEase_catalytic_dom_sf"/>
</dbReference>
<keyword evidence="5" id="KW-1185">Reference proteome</keyword>
<gene>
    <name evidence="4" type="ORF">M9458_018599</name>
</gene>
<keyword evidence="2" id="KW-0378">Hydrolase</keyword>
<dbReference type="EMBL" id="JAMKFB020000008">
    <property type="protein sequence ID" value="KAL0186929.1"/>
    <property type="molecule type" value="Genomic_DNA"/>
</dbReference>
<protein>
    <recommendedName>
        <fullName evidence="3">PDEase domain-containing protein</fullName>
    </recommendedName>
</protein>
<feature type="non-terminal residue" evidence="4">
    <location>
        <position position="55"/>
    </location>
</feature>